<proteinExistence type="predicted"/>
<gene>
    <name evidence="9" type="ORF">SPRG_17871</name>
</gene>
<dbReference type="InterPro" id="IPR039753">
    <property type="entry name" value="RG7MT1"/>
</dbReference>
<dbReference type="OrthoDB" id="10248867at2759"/>
<dbReference type="GO" id="GO:0005634">
    <property type="term" value="C:nucleus"/>
    <property type="evidence" value="ECO:0007669"/>
    <property type="project" value="TreeGrafter"/>
</dbReference>
<dbReference type="AlphaFoldDB" id="A0A067BQN5"/>
<dbReference type="PROSITE" id="PS51562">
    <property type="entry name" value="RNA_CAP0_MT"/>
    <property type="match status" value="1"/>
</dbReference>
<evidence type="ECO:0000259" key="8">
    <source>
        <dbReference type="PROSITE" id="PS51562"/>
    </source>
</evidence>
<evidence type="ECO:0000256" key="4">
    <source>
        <dbReference type="ARBA" id="ARBA00022691"/>
    </source>
</evidence>
<evidence type="ECO:0000256" key="7">
    <source>
        <dbReference type="ARBA" id="ARBA00044712"/>
    </source>
</evidence>
<accession>A0A067BQN5</accession>
<keyword evidence="5" id="KW-0694">RNA-binding</keyword>
<dbReference type="InterPro" id="IPR004971">
    <property type="entry name" value="mRNA_G-N7_MeTrfase_dom"/>
</dbReference>
<reference evidence="9 10" key="1">
    <citation type="journal article" date="2013" name="PLoS Genet.">
        <title>Distinctive expansion of potential virulence genes in the genome of the oomycete fish pathogen Saprolegnia parasitica.</title>
        <authorList>
            <person name="Jiang R.H."/>
            <person name="de Bruijn I."/>
            <person name="Haas B.J."/>
            <person name="Belmonte R."/>
            <person name="Lobach L."/>
            <person name="Christie J."/>
            <person name="van den Ackerveken G."/>
            <person name="Bottin A."/>
            <person name="Bulone V."/>
            <person name="Diaz-Moreno S.M."/>
            <person name="Dumas B."/>
            <person name="Fan L."/>
            <person name="Gaulin E."/>
            <person name="Govers F."/>
            <person name="Grenville-Briggs L.J."/>
            <person name="Horner N.R."/>
            <person name="Levin J.Z."/>
            <person name="Mammella M."/>
            <person name="Meijer H.J."/>
            <person name="Morris P."/>
            <person name="Nusbaum C."/>
            <person name="Oome S."/>
            <person name="Phillips A.J."/>
            <person name="van Rooyen D."/>
            <person name="Rzeszutek E."/>
            <person name="Saraiva M."/>
            <person name="Secombes C.J."/>
            <person name="Seidl M.F."/>
            <person name="Snel B."/>
            <person name="Stassen J.H."/>
            <person name="Sykes S."/>
            <person name="Tripathy S."/>
            <person name="van den Berg H."/>
            <person name="Vega-Arreguin J.C."/>
            <person name="Wawra S."/>
            <person name="Young S.K."/>
            <person name="Zeng Q."/>
            <person name="Dieguez-Uribeondo J."/>
            <person name="Russ C."/>
            <person name="Tyler B.M."/>
            <person name="van West P."/>
        </authorList>
    </citation>
    <scope>NUCLEOTIDE SEQUENCE [LARGE SCALE GENOMIC DNA]</scope>
    <source>
        <strain evidence="9 10">CBS 223.65</strain>
    </source>
</reference>
<evidence type="ECO:0000313" key="10">
    <source>
        <dbReference type="Proteomes" id="UP000030745"/>
    </source>
</evidence>
<dbReference type="RefSeq" id="XP_012212670.1">
    <property type="nucleotide sequence ID" value="XM_012357280.1"/>
</dbReference>
<evidence type="ECO:0000256" key="2">
    <source>
        <dbReference type="ARBA" id="ARBA00022603"/>
    </source>
</evidence>
<dbReference type="KEGG" id="spar:SPRG_17871"/>
<evidence type="ECO:0000313" key="9">
    <source>
        <dbReference type="EMBL" id="KDO16621.1"/>
    </source>
</evidence>
<evidence type="ECO:0000256" key="3">
    <source>
        <dbReference type="ARBA" id="ARBA00022679"/>
    </source>
</evidence>
<organism evidence="9 10">
    <name type="scientific">Saprolegnia parasitica (strain CBS 223.65)</name>
    <dbReference type="NCBI Taxonomy" id="695850"/>
    <lineage>
        <taxon>Eukaryota</taxon>
        <taxon>Sar</taxon>
        <taxon>Stramenopiles</taxon>
        <taxon>Oomycota</taxon>
        <taxon>Saprolegniomycetes</taxon>
        <taxon>Saprolegniales</taxon>
        <taxon>Saprolegniaceae</taxon>
        <taxon>Saprolegnia</taxon>
    </lineage>
</organism>
<dbReference type="Proteomes" id="UP000030745">
    <property type="component" value="Unassembled WGS sequence"/>
</dbReference>
<evidence type="ECO:0000256" key="6">
    <source>
        <dbReference type="ARBA" id="ARBA00023042"/>
    </source>
</evidence>
<keyword evidence="10" id="KW-1185">Reference proteome</keyword>
<keyword evidence="4" id="KW-0949">S-adenosyl-L-methionine</keyword>
<keyword evidence="2" id="KW-0489">Methyltransferase</keyword>
<feature type="domain" description="MRNA cap 0 methyltransferase" evidence="8">
    <location>
        <begin position="1"/>
        <end position="120"/>
    </location>
</feature>
<dbReference type="EC" id="2.1.1.56" evidence="1"/>
<dbReference type="PANTHER" id="PTHR12189">
    <property type="entry name" value="MRNA GUANINE-7- METHYLTRANSFERASE"/>
    <property type="match status" value="1"/>
</dbReference>
<sequence>MCTVRMDDATRTRLLYGSDDDDDEGYGLRYKFTLRDGEDEQAVDLPEYLIPNSLLHRLIAQNGFELVLQENFQSFVALHSQVPRHRELLSKMHVLNFNGTISDVEWDIVSLYQVLAFRKL</sequence>
<evidence type="ECO:0000256" key="5">
    <source>
        <dbReference type="ARBA" id="ARBA00022884"/>
    </source>
</evidence>
<dbReference type="GO" id="GO:0004482">
    <property type="term" value="F:mRNA 5'-cap (guanine-N7-)-methyltransferase activity"/>
    <property type="evidence" value="ECO:0007669"/>
    <property type="project" value="UniProtKB-EC"/>
</dbReference>
<dbReference type="Pfam" id="PF03291">
    <property type="entry name" value="mRNA_G-N7_MeTrfase"/>
    <property type="match status" value="1"/>
</dbReference>
<dbReference type="GeneID" id="24139399"/>
<dbReference type="PANTHER" id="PTHR12189:SF2">
    <property type="entry name" value="MRNA CAP GUANINE-N7 METHYLTRANSFERASE"/>
    <property type="match status" value="1"/>
</dbReference>
<dbReference type="InterPro" id="IPR029063">
    <property type="entry name" value="SAM-dependent_MTases_sf"/>
</dbReference>
<dbReference type="VEuPathDB" id="FungiDB:SPRG_17871"/>
<keyword evidence="6" id="KW-0507">mRNA processing</keyword>
<comment type="catalytic activity">
    <reaction evidence="7">
        <text>a 5'-end (5'-triphosphoguanosine)-ribonucleoside in mRNA + S-adenosyl-L-methionine = a 5'-end (N(7)-methyl 5'-triphosphoguanosine)-ribonucleoside in mRNA + S-adenosyl-L-homocysteine</text>
        <dbReference type="Rhea" id="RHEA:67008"/>
        <dbReference type="Rhea" id="RHEA-COMP:17166"/>
        <dbReference type="Rhea" id="RHEA-COMP:17167"/>
        <dbReference type="ChEBI" id="CHEBI:57856"/>
        <dbReference type="ChEBI" id="CHEBI:59789"/>
        <dbReference type="ChEBI" id="CHEBI:156461"/>
        <dbReference type="ChEBI" id="CHEBI:167617"/>
        <dbReference type="EC" id="2.1.1.56"/>
    </reaction>
</comment>
<dbReference type="Gene3D" id="3.40.50.150">
    <property type="entry name" value="Vaccinia Virus protein VP39"/>
    <property type="match status" value="1"/>
</dbReference>
<evidence type="ECO:0000256" key="1">
    <source>
        <dbReference type="ARBA" id="ARBA00011926"/>
    </source>
</evidence>
<keyword evidence="6" id="KW-0506">mRNA capping</keyword>
<keyword evidence="3" id="KW-0808">Transferase</keyword>
<dbReference type="GO" id="GO:0003723">
    <property type="term" value="F:RNA binding"/>
    <property type="evidence" value="ECO:0007669"/>
    <property type="project" value="UniProtKB-KW"/>
</dbReference>
<name>A0A067BQN5_SAPPC</name>
<dbReference type="STRING" id="695850.A0A067BQN5"/>
<protein>
    <recommendedName>
        <fullName evidence="1">mRNA (guanine-N(7))-methyltransferase</fullName>
        <ecNumber evidence="1">2.1.1.56</ecNumber>
    </recommendedName>
</protein>
<dbReference type="EMBL" id="KK584017">
    <property type="protein sequence ID" value="KDO16621.1"/>
    <property type="molecule type" value="Genomic_DNA"/>
</dbReference>